<evidence type="ECO:0000259" key="2">
    <source>
        <dbReference type="Pfam" id="PF09362"/>
    </source>
</evidence>
<dbReference type="InterPro" id="IPR018535">
    <property type="entry name" value="DUF1996"/>
</dbReference>
<evidence type="ECO:0000256" key="1">
    <source>
        <dbReference type="SAM" id="SignalP"/>
    </source>
</evidence>
<keyword evidence="1" id="KW-0732">Signal</keyword>
<gene>
    <name evidence="3" type="ORF">Q8F55_001652</name>
</gene>
<evidence type="ECO:0000313" key="4">
    <source>
        <dbReference type="Proteomes" id="UP001565368"/>
    </source>
</evidence>
<feature type="chain" id="PRO_5046894393" description="DUF1996 domain-containing protein" evidence="1">
    <location>
        <begin position="21"/>
        <end position="446"/>
    </location>
</feature>
<protein>
    <recommendedName>
        <fullName evidence="2">DUF1996 domain-containing protein</fullName>
    </recommendedName>
</protein>
<proteinExistence type="predicted"/>
<dbReference type="Proteomes" id="UP001565368">
    <property type="component" value="Unassembled WGS sequence"/>
</dbReference>
<dbReference type="PANTHER" id="PTHR43662">
    <property type="match status" value="1"/>
</dbReference>
<sequence>MISAALLSTVALAYASSAKAADGSFVTDSGVLTISRIDPITSGGNPSAHVSQALGSSNFRNFLNFPTEQGSAQCTTNKATADQSNYYSPILYFINQAAGGQPETYTPLTASNRITYHYKDDGKKTYAYPRGLRVISGNPDQRETSARTAGVTIDTNPAAGADYITATTWFPNCGLATQALDSADHFSHLAWPVEGAGGATCPSSHPVRYPAINWEARFYLSADQKAKWNSAGPNIILSNGDVTGQTWHASFVAGWKEQVLQNALDNCKADIGEDLAQCSYLAVNAAKNDCRLQGQIPSEDVGFNKPLTALKGFNPRWEAGPKPSGSAPIPGWVSPFLQLSVRQGQAGAVTIPVAFPGLPNAITTSQLATIATTSAGSKIVKWARKQDGSIYLPVIVGNQQDTNDNVLQNGENNVYYAAGISNQEPFNSVLIPATPTNLRRGFPGRA</sequence>
<evidence type="ECO:0000313" key="3">
    <source>
        <dbReference type="EMBL" id="KAL1410710.1"/>
    </source>
</evidence>
<organism evidence="3 4">
    <name type="scientific">Vanrija albida</name>
    <dbReference type="NCBI Taxonomy" id="181172"/>
    <lineage>
        <taxon>Eukaryota</taxon>
        <taxon>Fungi</taxon>
        <taxon>Dikarya</taxon>
        <taxon>Basidiomycota</taxon>
        <taxon>Agaricomycotina</taxon>
        <taxon>Tremellomycetes</taxon>
        <taxon>Trichosporonales</taxon>
        <taxon>Trichosporonaceae</taxon>
        <taxon>Vanrija</taxon>
    </lineage>
</organism>
<dbReference type="RefSeq" id="XP_069210654.1">
    <property type="nucleotide sequence ID" value="XM_069350268.1"/>
</dbReference>
<dbReference type="GeneID" id="95982695"/>
<dbReference type="EMBL" id="JBBXJM010000002">
    <property type="protein sequence ID" value="KAL1410710.1"/>
    <property type="molecule type" value="Genomic_DNA"/>
</dbReference>
<dbReference type="Pfam" id="PF09362">
    <property type="entry name" value="DUF1996"/>
    <property type="match status" value="1"/>
</dbReference>
<comment type="caution">
    <text evidence="3">The sequence shown here is derived from an EMBL/GenBank/DDBJ whole genome shotgun (WGS) entry which is preliminary data.</text>
</comment>
<accession>A0ABR3Q7J2</accession>
<dbReference type="PANTHER" id="PTHR43662:SF3">
    <property type="entry name" value="DOMAIN PROTEIN, PUTATIVE (AFU_ORTHOLOGUE AFUA_6G11970)-RELATED"/>
    <property type="match status" value="1"/>
</dbReference>
<reference evidence="3 4" key="1">
    <citation type="submission" date="2023-08" db="EMBL/GenBank/DDBJ databases">
        <title>Annotated Genome Sequence of Vanrija albida AlHP1.</title>
        <authorList>
            <person name="Herzog R."/>
        </authorList>
    </citation>
    <scope>NUCLEOTIDE SEQUENCE [LARGE SCALE GENOMIC DNA]</scope>
    <source>
        <strain evidence="3 4">AlHP1</strain>
    </source>
</reference>
<feature type="signal peptide" evidence="1">
    <location>
        <begin position="1"/>
        <end position="20"/>
    </location>
</feature>
<feature type="domain" description="DUF1996" evidence="2">
    <location>
        <begin position="38"/>
        <end position="255"/>
    </location>
</feature>
<name>A0ABR3Q7J2_9TREE</name>
<keyword evidence="4" id="KW-1185">Reference proteome</keyword>